<feature type="transmembrane region" description="Helical" evidence="3">
    <location>
        <begin position="56"/>
        <end position="77"/>
    </location>
</feature>
<dbReference type="InterPro" id="IPR000160">
    <property type="entry name" value="GGDEF_dom"/>
</dbReference>
<dbReference type="Proteomes" id="UP000295135">
    <property type="component" value="Unassembled WGS sequence"/>
</dbReference>
<evidence type="ECO:0000256" key="1">
    <source>
        <dbReference type="ARBA" id="ARBA00012528"/>
    </source>
</evidence>
<dbReference type="RefSeq" id="WP_126460144.1">
    <property type="nucleotide sequence ID" value="NZ_AP018721.1"/>
</dbReference>
<accession>A0A4R3JV51</accession>
<protein>
    <recommendedName>
        <fullName evidence="1">diguanylate cyclase</fullName>
        <ecNumber evidence="1">2.7.7.65</ecNumber>
    </recommendedName>
</protein>
<dbReference type="PROSITE" id="PS50887">
    <property type="entry name" value="GGDEF"/>
    <property type="match status" value="1"/>
</dbReference>
<keyword evidence="3" id="KW-0472">Membrane</keyword>
<dbReference type="InterPro" id="IPR043128">
    <property type="entry name" value="Rev_trsase/Diguanyl_cyclase"/>
</dbReference>
<dbReference type="GO" id="GO:0043709">
    <property type="term" value="P:cell adhesion involved in single-species biofilm formation"/>
    <property type="evidence" value="ECO:0007669"/>
    <property type="project" value="TreeGrafter"/>
</dbReference>
<feature type="transmembrane region" description="Helical" evidence="3">
    <location>
        <begin position="12"/>
        <end position="29"/>
    </location>
</feature>
<comment type="catalytic activity">
    <reaction evidence="2">
        <text>2 GTP = 3',3'-c-di-GMP + 2 diphosphate</text>
        <dbReference type="Rhea" id="RHEA:24898"/>
        <dbReference type="ChEBI" id="CHEBI:33019"/>
        <dbReference type="ChEBI" id="CHEBI:37565"/>
        <dbReference type="ChEBI" id="CHEBI:58805"/>
        <dbReference type="EC" id="2.7.7.65"/>
    </reaction>
</comment>
<keyword evidence="6" id="KW-1185">Reference proteome</keyword>
<dbReference type="GO" id="GO:0005886">
    <property type="term" value="C:plasma membrane"/>
    <property type="evidence" value="ECO:0007669"/>
    <property type="project" value="TreeGrafter"/>
</dbReference>
<evidence type="ECO:0000256" key="3">
    <source>
        <dbReference type="SAM" id="Phobius"/>
    </source>
</evidence>
<dbReference type="AlphaFoldDB" id="A0A4R3JV51"/>
<dbReference type="InterPro" id="IPR050469">
    <property type="entry name" value="Diguanylate_Cyclase"/>
</dbReference>
<dbReference type="FunFam" id="3.30.70.270:FF:000001">
    <property type="entry name" value="Diguanylate cyclase domain protein"/>
    <property type="match status" value="1"/>
</dbReference>
<dbReference type="PANTHER" id="PTHR45138">
    <property type="entry name" value="REGULATORY COMPONENTS OF SENSORY TRANSDUCTION SYSTEM"/>
    <property type="match status" value="1"/>
</dbReference>
<keyword evidence="3" id="KW-0812">Transmembrane</keyword>
<sequence length="283" mass="32050">MPLKRLSRRLDSRMVALGGVGMAVAAWFIDAAVDSAFFDPESDFWQSLLQPNGHEIWMRSFLGVALIGLGAIAAMLLKLHESAEQELSYNRALLEKFAKDLEVQNAALLREIGQRKEAELKLSKLATTDPLTGIYNRRKFDETLQDEIKREARYKRGLALIILDIDHFKKINDNYGHDVGDQVLIRLADLIKRHAREADSFFRIGGEEFALISYTHNSEDLHDTAERLRILVEGFDFEIGQRVTVSLGASRFLPGDNFGSLYKRTDEALYRAKGAGRNRVILL</sequence>
<dbReference type="NCBIfam" id="TIGR00254">
    <property type="entry name" value="GGDEF"/>
    <property type="match status" value="1"/>
</dbReference>
<dbReference type="InterPro" id="IPR029787">
    <property type="entry name" value="Nucleotide_cyclase"/>
</dbReference>
<evidence type="ECO:0000256" key="2">
    <source>
        <dbReference type="ARBA" id="ARBA00034247"/>
    </source>
</evidence>
<dbReference type="Pfam" id="PF00990">
    <property type="entry name" value="GGDEF"/>
    <property type="match status" value="1"/>
</dbReference>
<dbReference type="EMBL" id="SLZY01000008">
    <property type="protein sequence ID" value="TCS71765.1"/>
    <property type="molecule type" value="Genomic_DNA"/>
</dbReference>
<evidence type="ECO:0000313" key="5">
    <source>
        <dbReference type="EMBL" id="TCS71765.1"/>
    </source>
</evidence>
<proteinExistence type="predicted"/>
<dbReference type="SMART" id="SM00267">
    <property type="entry name" value="GGDEF"/>
    <property type="match status" value="1"/>
</dbReference>
<dbReference type="PANTHER" id="PTHR45138:SF9">
    <property type="entry name" value="DIGUANYLATE CYCLASE DGCM-RELATED"/>
    <property type="match status" value="1"/>
</dbReference>
<comment type="caution">
    <text evidence="5">The sequence shown here is derived from an EMBL/GenBank/DDBJ whole genome shotgun (WGS) entry which is preliminary data.</text>
</comment>
<dbReference type="OrthoDB" id="9813903at2"/>
<dbReference type="GO" id="GO:1902201">
    <property type="term" value="P:negative regulation of bacterial-type flagellum-dependent cell motility"/>
    <property type="evidence" value="ECO:0007669"/>
    <property type="project" value="TreeGrafter"/>
</dbReference>
<evidence type="ECO:0000259" key="4">
    <source>
        <dbReference type="PROSITE" id="PS50887"/>
    </source>
</evidence>
<feature type="domain" description="GGDEF" evidence="4">
    <location>
        <begin position="156"/>
        <end position="283"/>
    </location>
</feature>
<dbReference type="EC" id="2.7.7.65" evidence="1"/>
<name>A0A4R3JV51_9PROT</name>
<gene>
    <name evidence="5" type="ORF">EDC61_108108</name>
</gene>
<keyword evidence="3" id="KW-1133">Transmembrane helix</keyword>
<dbReference type="Gene3D" id="3.30.70.270">
    <property type="match status" value="1"/>
</dbReference>
<reference evidence="5 6" key="1">
    <citation type="submission" date="2019-03" db="EMBL/GenBank/DDBJ databases">
        <title>Genomic Encyclopedia of Type Strains, Phase IV (KMG-IV): sequencing the most valuable type-strain genomes for metagenomic binning, comparative biology and taxonomic classification.</title>
        <authorList>
            <person name="Goeker M."/>
        </authorList>
    </citation>
    <scope>NUCLEOTIDE SEQUENCE [LARGE SCALE GENOMIC DNA]</scope>
    <source>
        <strain evidence="5 6">DSM 103923</strain>
    </source>
</reference>
<organism evidence="5 6">
    <name type="scientific">Sulfuritortus calidifontis</name>
    <dbReference type="NCBI Taxonomy" id="1914471"/>
    <lineage>
        <taxon>Bacteria</taxon>
        <taxon>Pseudomonadati</taxon>
        <taxon>Pseudomonadota</taxon>
        <taxon>Betaproteobacteria</taxon>
        <taxon>Nitrosomonadales</taxon>
        <taxon>Thiobacillaceae</taxon>
        <taxon>Sulfuritortus</taxon>
    </lineage>
</organism>
<dbReference type="GO" id="GO:0052621">
    <property type="term" value="F:diguanylate cyclase activity"/>
    <property type="evidence" value="ECO:0007669"/>
    <property type="project" value="UniProtKB-EC"/>
</dbReference>
<dbReference type="CDD" id="cd01949">
    <property type="entry name" value="GGDEF"/>
    <property type="match status" value="1"/>
</dbReference>
<dbReference type="SUPFAM" id="SSF55073">
    <property type="entry name" value="Nucleotide cyclase"/>
    <property type="match status" value="1"/>
</dbReference>
<evidence type="ECO:0000313" key="6">
    <source>
        <dbReference type="Proteomes" id="UP000295135"/>
    </source>
</evidence>